<evidence type="ECO:0000313" key="8">
    <source>
        <dbReference type="EMBL" id="WOL02391.1"/>
    </source>
</evidence>
<evidence type="ECO:0000259" key="7">
    <source>
        <dbReference type="Pfam" id="PF26410"/>
    </source>
</evidence>
<dbReference type="EMBL" id="CP136892">
    <property type="protein sequence ID" value="WOL02391.1"/>
    <property type="molecule type" value="Genomic_DNA"/>
</dbReference>
<dbReference type="Proteomes" id="UP001327560">
    <property type="component" value="Chromosome 3"/>
</dbReference>
<dbReference type="GO" id="GO:0000272">
    <property type="term" value="P:polysaccharide catabolic process"/>
    <property type="evidence" value="ECO:0007669"/>
    <property type="project" value="InterPro"/>
</dbReference>
<dbReference type="EC" id="3.2.1.78" evidence="3"/>
<dbReference type="Pfam" id="PF26410">
    <property type="entry name" value="GH5_mannosidase"/>
    <property type="match status" value="2"/>
</dbReference>
<evidence type="ECO:0000256" key="2">
    <source>
        <dbReference type="ARBA" id="ARBA00005641"/>
    </source>
</evidence>
<accession>A0AAQ3Q7V9</accession>
<feature type="signal peptide" evidence="6">
    <location>
        <begin position="1"/>
        <end position="33"/>
    </location>
</feature>
<keyword evidence="5" id="KW-0326">Glycosidase</keyword>
<feature type="chain" id="PRO_5042908228" description="mannan endo-1,4-beta-mannosidase" evidence="6">
    <location>
        <begin position="34"/>
        <end position="363"/>
    </location>
</feature>
<comment type="similarity">
    <text evidence="2">Belongs to the glycosyl hydrolase 5 (cellulase A) family.</text>
</comment>
<keyword evidence="9" id="KW-1185">Reference proteome</keyword>
<keyword evidence="4" id="KW-0378">Hydrolase</keyword>
<feature type="domain" description="Glycoside hydrolase family 5" evidence="7">
    <location>
        <begin position="166"/>
        <end position="308"/>
    </location>
</feature>
<dbReference type="AlphaFoldDB" id="A0AAQ3Q7V9"/>
<dbReference type="PANTHER" id="PTHR31451">
    <property type="match status" value="1"/>
</dbReference>
<dbReference type="Gene3D" id="3.20.20.80">
    <property type="entry name" value="Glycosidases"/>
    <property type="match status" value="2"/>
</dbReference>
<evidence type="ECO:0000256" key="1">
    <source>
        <dbReference type="ARBA" id="ARBA00001678"/>
    </source>
</evidence>
<gene>
    <name evidence="8" type="ORF">Cni_G11110</name>
</gene>
<evidence type="ECO:0000256" key="5">
    <source>
        <dbReference type="ARBA" id="ARBA00023295"/>
    </source>
</evidence>
<feature type="domain" description="Glycoside hydrolase family 5" evidence="7">
    <location>
        <begin position="35"/>
        <end position="153"/>
    </location>
</feature>
<dbReference type="GO" id="GO:0016985">
    <property type="term" value="F:mannan endo-1,4-beta-mannosidase activity"/>
    <property type="evidence" value="ECO:0007669"/>
    <property type="project" value="UniProtKB-EC"/>
</dbReference>
<comment type="catalytic activity">
    <reaction evidence="1">
        <text>Random hydrolysis of (1-&gt;4)-beta-D-mannosidic linkages in mannans, galactomannans and glucomannans.</text>
        <dbReference type="EC" id="3.2.1.78"/>
    </reaction>
</comment>
<keyword evidence="6" id="KW-0732">Signal</keyword>
<protein>
    <recommendedName>
        <fullName evidence="3">mannan endo-1,4-beta-mannosidase</fullName>
        <ecNumber evidence="3">3.2.1.78</ecNumber>
    </recommendedName>
</protein>
<sequence>MAKFGRRKPSFLASLSVAVLLAIAACGSGTAAASPFVQRWGTKFAVDGSTFLFNGFNTYWLMTAASDNLQAKVSQTFSEAAADGLTVCRTWAFSDGGQGALQQSPGVYNENVFRALDFVISEARNHGIRLILSLVNNYKDYGGKSQYVEWARSAGVNIGGEDDFFTNPTLQAWAQEMASFTKSIDNNHLVAVGVEGFYGDTTPDKIQQYNPNGYRFGADFIAIHQIKEIDYVNFHAYPDSWLENQPDAARTDFLWKWIWIHWQDSLKTLGKPLVFGEFGKSMKTPGYSEQMRVALFDIVYNDVYKYAKTGSGSFGGGIVWQLSTEGMDSFGDGYDIVLPQSPATKEVMAQQSRRMRLLAELLH</sequence>
<dbReference type="InterPro" id="IPR017853">
    <property type="entry name" value="GH"/>
</dbReference>
<reference evidence="8 9" key="1">
    <citation type="submission" date="2023-10" db="EMBL/GenBank/DDBJ databases">
        <title>Chromosome-scale genome assembly provides insights into flower coloration mechanisms of Canna indica.</title>
        <authorList>
            <person name="Li C."/>
        </authorList>
    </citation>
    <scope>NUCLEOTIDE SEQUENCE [LARGE SCALE GENOMIC DNA]</scope>
    <source>
        <tissue evidence="8">Flower</tissue>
    </source>
</reference>
<evidence type="ECO:0000256" key="4">
    <source>
        <dbReference type="ARBA" id="ARBA00022801"/>
    </source>
</evidence>
<evidence type="ECO:0000313" key="9">
    <source>
        <dbReference type="Proteomes" id="UP001327560"/>
    </source>
</evidence>
<dbReference type="InterPro" id="IPR001547">
    <property type="entry name" value="Glyco_hydro_5"/>
</dbReference>
<dbReference type="SUPFAM" id="SSF51445">
    <property type="entry name" value="(Trans)glycosidases"/>
    <property type="match status" value="1"/>
</dbReference>
<proteinExistence type="inferred from homology"/>
<organism evidence="8 9">
    <name type="scientific">Canna indica</name>
    <name type="common">Indian-shot</name>
    <dbReference type="NCBI Taxonomy" id="4628"/>
    <lineage>
        <taxon>Eukaryota</taxon>
        <taxon>Viridiplantae</taxon>
        <taxon>Streptophyta</taxon>
        <taxon>Embryophyta</taxon>
        <taxon>Tracheophyta</taxon>
        <taxon>Spermatophyta</taxon>
        <taxon>Magnoliopsida</taxon>
        <taxon>Liliopsida</taxon>
        <taxon>Zingiberales</taxon>
        <taxon>Cannaceae</taxon>
        <taxon>Canna</taxon>
    </lineage>
</organism>
<dbReference type="InterPro" id="IPR045053">
    <property type="entry name" value="MAN-like"/>
</dbReference>
<dbReference type="PANTHER" id="PTHR31451:SF59">
    <property type="entry name" value="MANNAN ENDO-1,4-BETA-MANNOSIDASE"/>
    <property type="match status" value="1"/>
</dbReference>
<dbReference type="PROSITE" id="PS51257">
    <property type="entry name" value="PROKAR_LIPOPROTEIN"/>
    <property type="match status" value="1"/>
</dbReference>
<dbReference type="FunFam" id="3.20.20.80:FF:000313">
    <property type="entry name" value="Uncharacterized protein"/>
    <property type="match status" value="1"/>
</dbReference>
<evidence type="ECO:0000256" key="6">
    <source>
        <dbReference type="SAM" id="SignalP"/>
    </source>
</evidence>
<name>A0AAQ3Q7V9_9LILI</name>
<evidence type="ECO:0000256" key="3">
    <source>
        <dbReference type="ARBA" id="ARBA00012706"/>
    </source>
</evidence>